<gene>
    <name evidence="3" type="ORF">A9Q84_02145</name>
</gene>
<dbReference type="NCBIfam" id="NF041770">
    <property type="entry name" value="CFI_box_CTERM"/>
    <property type="match status" value="1"/>
</dbReference>
<evidence type="ECO:0000313" key="4">
    <source>
        <dbReference type="Proteomes" id="UP000196531"/>
    </source>
</evidence>
<proteinExistence type="predicted"/>
<dbReference type="EMBL" id="MAAO01000002">
    <property type="protein sequence ID" value="OUR99851.1"/>
    <property type="molecule type" value="Genomic_DNA"/>
</dbReference>
<keyword evidence="1" id="KW-0472">Membrane</keyword>
<keyword evidence="2" id="KW-0732">Signal</keyword>
<evidence type="ECO:0000313" key="3">
    <source>
        <dbReference type="EMBL" id="OUR99851.1"/>
    </source>
</evidence>
<sequence>MKIILTHVLFFLCFSSSASTVRLAAAGSDININSIYAPFNSVSGDGTASSAPLKIYIPMAAGGTAQTDNHILTTNLPLLAALNLRITTDTVSDSASNGSWKLYLKDTTTNYNFLSESTGVDCPAGGTCTTFGTNFTINSVCNVVAPSGVSVDCSTFESSVVIVNGYIHLTDDTNFGAIDPTTGTGLGGIYVQLYISGVVYDGSGATSDIQPVLTSVIIGDAGLRYYYTLSSVLTYFRDFTAFDLSAHNVNFGQATVTETLSTDDEIVLNTSGYFDLKELTNDRTYNVSLAVRDRFGFYTKLSSPLSATPLSISEFLEKNQCYLISAGFMEQHYVLDYFRHIRDEYLMSFSFGVAFVEMYYATAPQYVPFIITHPMVQAAIRSAAYGLYFIFNFGVYIIGLWFLVRFIKLKLSKTTILD</sequence>
<feature type="signal peptide" evidence="2">
    <location>
        <begin position="1"/>
        <end position="20"/>
    </location>
</feature>
<dbReference type="InterPro" id="IPR049886">
    <property type="entry name" value="CFI_box_CTERM_dom"/>
</dbReference>
<feature type="chain" id="PRO_5012260758" evidence="2">
    <location>
        <begin position="21"/>
        <end position="418"/>
    </location>
</feature>
<reference evidence="4" key="1">
    <citation type="journal article" date="2017" name="Proc. Natl. Acad. Sci. U.S.A.">
        <title>Simulation of Deepwater Horizon oil plume reveals substrate specialization within a complex community of hydrocarbon-degraders.</title>
        <authorList>
            <person name="Hu P."/>
            <person name="Dubinsky E.A."/>
            <person name="Probst A.J."/>
            <person name="Wang J."/>
            <person name="Sieber C.M.K."/>
            <person name="Tom L.M."/>
            <person name="Gardinali P."/>
            <person name="Banfield J.F."/>
            <person name="Atlas R.M."/>
            <person name="Andersen G.L."/>
        </authorList>
    </citation>
    <scope>NUCLEOTIDE SEQUENCE [LARGE SCALE GENOMIC DNA]</scope>
</reference>
<protein>
    <submittedName>
        <fullName evidence="3">Uncharacterized protein</fullName>
    </submittedName>
</protein>
<organism evidence="3 4">
    <name type="scientific">Halobacteriovorax marinus</name>
    <dbReference type="NCBI Taxonomy" id="97084"/>
    <lineage>
        <taxon>Bacteria</taxon>
        <taxon>Pseudomonadati</taxon>
        <taxon>Bdellovibrionota</taxon>
        <taxon>Bacteriovoracia</taxon>
        <taxon>Bacteriovoracales</taxon>
        <taxon>Halobacteriovoraceae</taxon>
        <taxon>Halobacteriovorax</taxon>
    </lineage>
</organism>
<evidence type="ECO:0000256" key="2">
    <source>
        <dbReference type="SAM" id="SignalP"/>
    </source>
</evidence>
<keyword evidence="1" id="KW-1133">Transmembrane helix</keyword>
<accession>A0A1Y5FCC4</accession>
<dbReference type="AlphaFoldDB" id="A0A1Y5FCC4"/>
<comment type="caution">
    <text evidence="3">The sequence shown here is derived from an EMBL/GenBank/DDBJ whole genome shotgun (WGS) entry which is preliminary data.</text>
</comment>
<dbReference type="Proteomes" id="UP000196531">
    <property type="component" value="Unassembled WGS sequence"/>
</dbReference>
<feature type="transmembrane region" description="Helical" evidence="1">
    <location>
        <begin position="385"/>
        <end position="404"/>
    </location>
</feature>
<evidence type="ECO:0000256" key="1">
    <source>
        <dbReference type="SAM" id="Phobius"/>
    </source>
</evidence>
<name>A0A1Y5FCC4_9BACT</name>
<keyword evidence="1" id="KW-0812">Transmembrane</keyword>